<accession>A0A6C0GRN8</accession>
<keyword evidence="2" id="KW-1185">Reference proteome</keyword>
<sequence>MKAVRRNIKIILMLLICMLLIRCDAINRAITTGDNAIEAVTRNAELLTNQSDKWRESLEKTVADLKQYGHTTLANEVQNVVDRSVMGVGIQFRCNVDFLAQRTKILLDNVINALRNKQDFISTSPSLCNSSPPSLNLYLEAYRRTDIIFDGYDLGNKTNDGKGLSLKIVNNDENEIDQSDALSVVTFYQAVINAGGNGLRLDDNSKYLRLYWGDQQLSQIPIIKPKIENRDITVHVPTIKYIPPHTRGDKEYDGNIVINAKAYLELLNNNTQLALRLYMQAVEPEPDNTTAEGTSPVSGEYILYTCEPGSTIQNIMGAASDEIQHTPKEGNHSEIHLQQNLNITSNNGFVKEWIFIGDTSGDEAGFRTSVKTICNDVVIRVKTVQ</sequence>
<protein>
    <submittedName>
        <fullName evidence="1">Uncharacterized protein</fullName>
    </submittedName>
</protein>
<name>A0A6C0GRN8_9BACT</name>
<evidence type="ECO:0000313" key="2">
    <source>
        <dbReference type="Proteomes" id="UP000480178"/>
    </source>
</evidence>
<dbReference type="Proteomes" id="UP000480178">
    <property type="component" value="Chromosome"/>
</dbReference>
<dbReference type="RefSeq" id="WP_162446736.1">
    <property type="nucleotide sequence ID" value="NZ_CP048222.1"/>
</dbReference>
<dbReference type="EMBL" id="CP048222">
    <property type="protein sequence ID" value="QHT70765.1"/>
    <property type="molecule type" value="Genomic_DNA"/>
</dbReference>
<gene>
    <name evidence="1" type="ORF">GXP67_31010</name>
</gene>
<dbReference type="AlphaFoldDB" id="A0A6C0GRN8"/>
<dbReference type="KEGG" id="rhoz:GXP67_31010"/>
<organism evidence="1 2">
    <name type="scientific">Rhodocytophaga rosea</name>
    <dbReference type="NCBI Taxonomy" id="2704465"/>
    <lineage>
        <taxon>Bacteria</taxon>
        <taxon>Pseudomonadati</taxon>
        <taxon>Bacteroidota</taxon>
        <taxon>Cytophagia</taxon>
        <taxon>Cytophagales</taxon>
        <taxon>Rhodocytophagaceae</taxon>
        <taxon>Rhodocytophaga</taxon>
    </lineage>
</organism>
<proteinExistence type="predicted"/>
<evidence type="ECO:0000313" key="1">
    <source>
        <dbReference type="EMBL" id="QHT70765.1"/>
    </source>
</evidence>
<reference evidence="1 2" key="1">
    <citation type="submission" date="2020-01" db="EMBL/GenBank/DDBJ databases">
        <authorList>
            <person name="Kim M.K."/>
        </authorList>
    </citation>
    <scope>NUCLEOTIDE SEQUENCE [LARGE SCALE GENOMIC DNA]</scope>
    <source>
        <strain evidence="1 2">172606-1</strain>
    </source>
</reference>